<evidence type="ECO:0000256" key="3">
    <source>
        <dbReference type="ARBA" id="ARBA00022475"/>
    </source>
</evidence>
<dbReference type="InterPro" id="IPR001609">
    <property type="entry name" value="Myosin_head_motor_dom-like"/>
</dbReference>
<feature type="binding site" evidence="13">
    <location>
        <begin position="124"/>
        <end position="131"/>
    </location>
    <ligand>
        <name>ATP</name>
        <dbReference type="ChEBI" id="CHEBI:30616"/>
    </ligand>
</feature>
<proteinExistence type="inferred from homology"/>
<keyword evidence="13" id="KW-0067">ATP-binding</keyword>
<dbReference type="InterPro" id="IPR036400">
    <property type="entry name" value="Cyt_B5-like_heme/steroid_sf"/>
</dbReference>
<keyword evidence="20" id="KW-1185">Reference proteome</keyword>
<evidence type="ECO:0000313" key="20">
    <source>
        <dbReference type="Proteomes" id="UP000054144"/>
    </source>
</evidence>
<evidence type="ECO:0000256" key="5">
    <source>
        <dbReference type="ARBA" id="ARBA00022679"/>
    </source>
</evidence>
<keyword evidence="9 15" id="KW-0472">Membrane</keyword>
<dbReference type="Pfam" id="PF08766">
    <property type="entry name" value="DEK_C"/>
    <property type="match status" value="1"/>
</dbReference>
<feature type="transmembrane region" description="Helical" evidence="15">
    <location>
        <begin position="1407"/>
        <end position="1428"/>
    </location>
</feature>
<feature type="transmembrane region" description="Helical" evidence="15">
    <location>
        <begin position="1139"/>
        <end position="1158"/>
    </location>
</feature>
<evidence type="ECO:0000256" key="11">
    <source>
        <dbReference type="ARBA" id="ARBA00023180"/>
    </source>
</evidence>
<dbReference type="InterPro" id="IPR027417">
    <property type="entry name" value="P-loop_NTPase"/>
</dbReference>
<evidence type="ECO:0000256" key="14">
    <source>
        <dbReference type="SAM" id="MobiDB-lite"/>
    </source>
</evidence>
<keyword evidence="8 13" id="KW-0518">Myosin</keyword>
<dbReference type="EMBL" id="KN882064">
    <property type="protein sequence ID" value="KIY44928.1"/>
    <property type="molecule type" value="Genomic_DNA"/>
</dbReference>
<evidence type="ECO:0000256" key="8">
    <source>
        <dbReference type="ARBA" id="ARBA00023123"/>
    </source>
</evidence>
<evidence type="ECO:0000256" key="9">
    <source>
        <dbReference type="ARBA" id="ARBA00023136"/>
    </source>
</evidence>
<keyword evidence="5" id="KW-0808">Transferase</keyword>
<evidence type="ECO:0000256" key="7">
    <source>
        <dbReference type="ARBA" id="ARBA00022989"/>
    </source>
</evidence>
<dbReference type="Pfam" id="PF03142">
    <property type="entry name" value="Chitin_synth_2"/>
    <property type="match status" value="1"/>
</dbReference>
<dbReference type="GO" id="GO:0005524">
    <property type="term" value="F:ATP binding"/>
    <property type="evidence" value="ECO:0007669"/>
    <property type="project" value="UniProtKB-UniRule"/>
</dbReference>
<evidence type="ECO:0000259" key="17">
    <source>
        <dbReference type="PROSITE" id="PS51456"/>
    </source>
</evidence>
<keyword evidence="4" id="KW-0328">Glycosyltransferase</keyword>
<dbReference type="Pfam" id="PF00173">
    <property type="entry name" value="Cyt-b5"/>
    <property type="match status" value="1"/>
</dbReference>
<feature type="transmembrane region" description="Helical" evidence="15">
    <location>
        <begin position="1101"/>
        <end position="1118"/>
    </location>
</feature>
<dbReference type="SMART" id="SM01117">
    <property type="entry name" value="Cyt-b5"/>
    <property type="match status" value="2"/>
</dbReference>
<dbReference type="PANTHER" id="PTHR22914:SF13">
    <property type="entry name" value="CHITIN SYNTHASE"/>
    <property type="match status" value="1"/>
</dbReference>
<dbReference type="InterPro" id="IPR014876">
    <property type="entry name" value="DEK_C"/>
</dbReference>
<evidence type="ECO:0000256" key="1">
    <source>
        <dbReference type="ARBA" id="ARBA00004651"/>
    </source>
</evidence>
<comment type="similarity">
    <text evidence="13">Belongs to the TRAFAC class myosin-kinesin ATPase superfamily. Myosin family.</text>
</comment>
<dbReference type="Pfam" id="PF00063">
    <property type="entry name" value="Myosin_head"/>
    <property type="match status" value="1"/>
</dbReference>
<dbReference type="Gene3D" id="1.20.120.720">
    <property type="entry name" value="Myosin VI head, motor domain, U50 subdomain"/>
    <property type="match status" value="1"/>
</dbReference>
<keyword evidence="13" id="KW-0547">Nucleotide-binding</keyword>
<evidence type="ECO:0000256" key="15">
    <source>
        <dbReference type="SAM" id="Phobius"/>
    </source>
</evidence>
<comment type="caution">
    <text evidence="13">Lacks conserved residue(s) required for the propagation of feature annotation.</text>
</comment>
<dbReference type="Proteomes" id="UP000054144">
    <property type="component" value="Unassembled WGS sequence"/>
</dbReference>
<feature type="transmembrane region" description="Helical" evidence="15">
    <location>
        <begin position="1828"/>
        <end position="1850"/>
    </location>
</feature>
<protein>
    <recommendedName>
        <fullName evidence="2">chitin synthase</fullName>
        <ecNumber evidence="2">2.4.1.16</ecNumber>
    </recommendedName>
</protein>
<feature type="transmembrane region" description="Helical" evidence="15">
    <location>
        <begin position="1857"/>
        <end position="1880"/>
    </location>
</feature>
<name>A0A0D7A2A1_9AGAR</name>
<dbReference type="Gene3D" id="3.10.120.10">
    <property type="entry name" value="Cytochrome b5-like heme/steroid binding domain"/>
    <property type="match status" value="1"/>
</dbReference>
<dbReference type="PROSITE" id="PS51456">
    <property type="entry name" value="MYOSIN_MOTOR"/>
    <property type="match status" value="1"/>
</dbReference>
<dbReference type="SUPFAM" id="SSF52540">
    <property type="entry name" value="P-loop containing nucleoside triphosphate hydrolases"/>
    <property type="match status" value="1"/>
</dbReference>
<evidence type="ECO:0000256" key="13">
    <source>
        <dbReference type="PROSITE-ProRule" id="PRU00782"/>
    </source>
</evidence>
<dbReference type="SUPFAM" id="SSF53448">
    <property type="entry name" value="Nucleotide-diphospho-sugar transferases"/>
    <property type="match status" value="1"/>
</dbReference>
<dbReference type="InterPro" id="IPR036961">
    <property type="entry name" value="Kinesin_motor_dom_sf"/>
</dbReference>
<dbReference type="GO" id="GO:0006031">
    <property type="term" value="P:chitin biosynthetic process"/>
    <property type="evidence" value="ECO:0007669"/>
    <property type="project" value="TreeGrafter"/>
</dbReference>
<dbReference type="EC" id="2.4.1.16" evidence="2"/>
<organism evidence="19 20">
    <name type="scientific">Fistulina hepatica ATCC 64428</name>
    <dbReference type="NCBI Taxonomy" id="1128425"/>
    <lineage>
        <taxon>Eukaryota</taxon>
        <taxon>Fungi</taxon>
        <taxon>Dikarya</taxon>
        <taxon>Basidiomycota</taxon>
        <taxon>Agaricomycotina</taxon>
        <taxon>Agaricomycetes</taxon>
        <taxon>Agaricomycetidae</taxon>
        <taxon>Agaricales</taxon>
        <taxon>Fistulinaceae</taxon>
        <taxon>Fistulina</taxon>
    </lineage>
</organism>
<comment type="subcellular location">
    <subcellularLocation>
        <location evidence="1">Cell membrane</location>
        <topology evidence="1">Multi-pass membrane protein</topology>
    </subcellularLocation>
</comment>
<dbReference type="Gene3D" id="1.10.10.60">
    <property type="entry name" value="Homeodomain-like"/>
    <property type="match status" value="1"/>
</dbReference>
<evidence type="ECO:0000256" key="6">
    <source>
        <dbReference type="ARBA" id="ARBA00022692"/>
    </source>
</evidence>
<dbReference type="GO" id="GO:0030428">
    <property type="term" value="C:cell septum"/>
    <property type="evidence" value="ECO:0007669"/>
    <property type="project" value="TreeGrafter"/>
</dbReference>
<dbReference type="GO" id="GO:0031505">
    <property type="term" value="P:fungal-type cell wall organization"/>
    <property type="evidence" value="ECO:0007669"/>
    <property type="project" value="TreeGrafter"/>
</dbReference>
<dbReference type="OrthoDB" id="370884at2759"/>
<dbReference type="GO" id="GO:0003774">
    <property type="term" value="F:cytoskeletal motor activity"/>
    <property type="evidence" value="ECO:0007669"/>
    <property type="project" value="UniProtKB-UniRule"/>
</dbReference>
<dbReference type="SUPFAM" id="SSF109715">
    <property type="entry name" value="DEK C-terminal domain"/>
    <property type="match status" value="1"/>
</dbReference>
<dbReference type="Gene3D" id="1.10.10.820">
    <property type="match status" value="1"/>
</dbReference>
<reference evidence="19 20" key="1">
    <citation type="journal article" date="2015" name="Fungal Genet. Biol.">
        <title>Evolution of novel wood decay mechanisms in Agaricales revealed by the genome sequences of Fistulina hepatica and Cylindrobasidium torrendii.</title>
        <authorList>
            <person name="Floudas D."/>
            <person name="Held B.W."/>
            <person name="Riley R."/>
            <person name="Nagy L.G."/>
            <person name="Koehler G."/>
            <person name="Ransdell A.S."/>
            <person name="Younus H."/>
            <person name="Chow J."/>
            <person name="Chiniquy J."/>
            <person name="Lipzen A."/>
            <person name="Tritt A."/>
            <person name="Sun H."/>
            <person name="Haridas S."/>
            <person name="LaButti K."/>
            <person name="Ohm R.A."/>
            <person name="Kues U."/>
            <person name="Blanchette R.A."/>
            <person name="Grigoriev I.V."/>
            <person name="Minto R.E."/>
            <person name="Hibbett D.S."/>
        </authorList>
    </citation>
    <scope>NUCLEOTIDE SEQUENCE [LARGE SCALE GENOMIC DNA]</scope>
    <source>
        <strain evidence="19 20">ATCC 64428</strain>
    </source>
</reference>
<keyword evidence="11" id="KW-0325">Glycoprotein</keyword>
<dbReference type="InterPro" id="IPR001199">
    <property type="entry name" value="Cyt_B5-like_heme/steroid-bd"/>
</dbReference>
<sequence>MATQPQRVRRGSAAAPPRDLVTLVNSTANSTVYPPADSLVSVLQARFRADAPYTRIGDGHLVLVNPNKLIQRPSSDEELLRACYDVIPDGETQEQAAPHIAVLAVRAYLLMARRGEDQVLVTRGATASGKSYAARQFLNAVIGMGRPTKSLSAPAPSAVKQPKGLYKKVLALQTLLDSFGHARTVSNGHATRVGLIWEIGYSLTVPDDEDGSLGMDNAAPQGVVPEPRLASAQVLTYGLDKWRAGGQRLDADERTFHVFYQLLAGATTAERDELLLEDPSDYTLLATSGCYRTLYPKHDTDDTDDDAVHMASLRNAFAVLGFKRRHVQGIFAVLTAVLVLSNLVFQDGGGPGDKPDGSAWVSSIAHEGVYDAANPTIQHVAHLLGVGPEDLLAALTNRTGVIKHKGSTDTHTIVLTAAGAASQRDALMRDLYALLFMFVVETGNMRLANTVKKNAAKKAAANDAPPSIDAPGGKETVTANRHILVLDQPGWQTRGAQPAGSSNVPSVALLGAGSDRRASLFSMSGLAGGSTLVSPYAPAALPEFLINFGDELLHAHVLLFALGGDDDASSLTASSSVMEVLRGPINVGLDPAEARGRPSISGQPSLASATETVRPRRGDCAVAARKPGGMIGILDKASKRFMSGKISKNADSWDDEVLQEFMSKYGDGMNSVFSAGGPGAPRTSFQITHYMGQCMYSLTDTNNTPGSPDAGKPGFVELNADVLDASLVSLLRSSVHPFIAKVFAGPGLAVERHDRDASVIVQAQVSSRPMRNLDVGAPGSSTAGLTLDGIGATTGAMPEAYLDPGKPYPQTTQLNETLIRVLAAVTGEGSASRRPPPRLSLLSCIRANDSRSANSFRVPRVRQQLVALSLSEMVARAASVGSVMDITMDLHDWCARYVPNMRGTLAERLEQSVRKYGWRDGVDYTIVQHSPPLGGDHILFGDDGAASPGIGAQKISMTYAMWKMVEDTVRVREREQQRLLGIGMGSTVDDGEEDEDDPVAEFDAGGETYGGYGASPGGFGGGGYAAGGYAGAMPLPSPRLVGDGPFRDPSEVWGSEYDKKGGDAYPDAVAKDGAGSEQQGLIVNDAPKEVEEVPSSRSRRTWLWTTWALTWWIPDFLLSSLGRMKRPDIRLAWREKLAICILIFFFNGLVLFYIIGFGKLLCPDYDKAWNEEELSEHSNADDDDFWVAVRGQVYDVSKFVKTDHSDISSEESNSATALEYLGGTEMTDYFPPPLVLGCKGLVTDDTMVLQYENFTDYVPTAIHTSGALQTESAGLSVDDWYTATFLPKMKTYYIGSYVFSTAKVEKLAEETTDPKYWAIFHQNIFDLTDYFYTIDEETDDTSYEFLDSNLTTLFKENAGQDITSAMDEVLAKMNTTYHDQNMACLRMVFYVGKIDFRDTARCQVQNYMLLVASAILMGSMGIKFLAALQFHAKRTPELQDKFILCQVPCYTEGEESLRRTIDSLAGLNYDDKRKLIFIICDGNITGSGNERPTPRIVLDLLGVDPKLDPEPLLFKSIGEGSKALNYAKVYSGLYEFEGHVVPYMVIVKVGKPTERSKPGNRGKRDSQILVMNYLNRVHFDAPMNPLELEIYHQMRNVIGIDPAFYEYIFTVDADTNVSPESLNRLVASSADDSRIIGICGETRLENPEGSWWTMIQVYEYYISHNMAKAFESLFGSVTCLPGCFTLYRLRTADKGRPIIISNRIIDEYSEPNVDTLHKKNLFSLGEDRFLTTLLLKHFPTFKTKYNNEALCRTVAPESWRVLFSQRRRWINSTVHNLCELAFLPELFNFCCFSMRFFVFLDLIGTIILPATVIYLCYLIVVVAIGSSAFPTIAIIMLGVTYGLQALIFILRREFMLIGWMVVYLLSYPVYSFFLPIYSFWCMDEFGWGNTRLVIGEGKDKKVIINEDEKFDDSMIPLKKFSEYEAETWALPSADGTGYSMGSNYDGKPHSVSRAPISRSQSPQVYNQSSQAGDFYRDTNVMSAPGSAVNLRTGGSQMSHSNLSHEDLRQPMMPHYGSMVQLPYVPFNQGPGSVAGSDYGGQVPMQMPPMGYNTSMYGMMPPGAMNLQMTGGMVPPQMAGMMGNNFTGGSFGSQGMAPPQMPAATGGGMRPMSTFSVATTANLFSSGPSMDPNPADEDLVNALRAYLSTQDLMTVTKKTVREAIMARFPRADLSSRKDFLNRSIDTILSES</sequence>
<evidence type="ECO:0000256" key="2">
    <source>
        <dbReference type="ARBA" id="ARBA00012543"/>
    </source>
</evidence>
<dbReference type="SMART" id="SM00242">
    <property type="entry name" value="MYSc"/>
    <property type="match status" value="1"/>
</dbReference>
<feature type="domain" description="Cytochrome b5 heme-binding" evidence="16">
    <location>
        <begin position="1166"/>
        <end position="1230"/>
    </location>
</feature>
<dbReference type="GO" id="GO:0003779">
    <property type="term" value="F:actin binding"/>
    <property type="evidence" value="ECO:0007669"/>
    <property type="project" value="UniProtKB-KW"/>
</dbReference>
<keyword evidence="3" id="KW-1003">Cell membrane</keyword>
<dbReference type="PROSITE" id="PS50255">
    <property type="entry name" value="CYTOCHROME_B5_2"/>
    <property type="match status" value="1"/>
</dbReference>
<keyword evidence="13" id="KW-0009">Actin-binding</keyword>
<dbReference type="InterPro" id="IPR029044">
    <property type="entry name" value="Nucleotide-diphossugar_trans"/>
</dbReference>
<dbReference type="Gene3D" id="3.40.850.10">
    <property type="entry name" value="Kinesin motor domain"/>
    <property type="match status" value="1"/>
</dbReference>
<comment type="catalytic activity">
    <reaction evidence="12">
        <text>[(1-&gt;4)-N-acetyl-beta-D-glucosaminyl](n) + UDP-N-acetyl-alpha-D-glucosamine = [(1-&gt;4)-N-acetyl-beta-D-glucosaminyl](n+1) + UDP + H(+)</text>
        <dbReference type="Rhea" id="RHEA:16637"/>
        <dbReference type="Rhea" id="RHEA-COMP:9593"/>
        <dbReference type="Rhea" id="RHEA-COMP:9595"/>
        <dbReference type="ChEBI" id="CHEBI:15378"/>
        <dbReference type="ChEBI" id="CHEBI:17029"/>
        <dbReference type="ChEBI" id="CHEBI:57705"/>
        <dbReference type="ChEBI" id="CHEBI:58223"/>
        <dbReference type="EC" id="2.4.1.16"/>
    </reaction>
</comment>
<evidence type="ECO:0000313" key="19">
    <source>
        <dbReference type="EMBL" id="KIY44928.1"/>
    </source>
</evidence>
<evidence type="ECO:0000256" key="10">
    <source>
        <dbReference type="ARBA" id="ARBA00023175"/>
    </source>
</evidence>
<feature type="domain" description="DEK-C" evidence="18">
    <location>
        <begin position="2132"/>
        <end position="2188"/>
    </location>
</feature>
<accession>A0A0D7A2A1</accession>
<evidence type="ECO:0000259" key="16">
    <source>
        <dbReference type="PROSITE" id="PS50255"/>
    </source>
</evidence>
<dbReference type="PROSITE" id="PS51998">
    <property type="entry name" value="DEK_C"/>
    <property type="match status" value="1"/>
</dbReference>
<evidence type="ECO:0000256" key="4">
    <source>
        <dbReference type="ARBA" id="ARBA00022676"/>
    </source>
</evidence>
<feature type="transmembrane region" description="Helical" evidence="15">
    <location>
        <begin position="1796"/>
        <end position="1822"/>
    </location>
</feature>
<keyword evidence="6 15" id="KW-0812">Transmembrane</keyword>
<dbReference type="SUPFAM" id="SSF55856">
    <property type="entry name" value="Cytochrome b5-like heme/steroid binding domain"/>
    <property type="match status" value="1"/>
</dbReference>
<evidence type="ECO:0000259" key="18">
    <source>
        <dbReference type="PROSITE" id="PS51998"/>
    </source>
</evidence>
<dbReference type="GO" id="GO:0004100">
    <property type="term" value="F:chitin synthase activity"/>
    <property type="evidence" value="ECO:0007669"/>
    <property type="project" value="UniProtKB-EC"/>
</dbReference>
<dbReference type="Gene3D" id="1.20.58.530">
    <property type="match status" value="1"/>
</dbReference>
<feature type="compositionally biased region" description="Polar residues" evidence="14">
    <location>
        <begin position="600"/>
        <end position="611"/>
    </location>
</feature>
<keyword evidence="10 13" id="KW-0505">Motor protein</keyword>
<dbReference type="GO" id="GO:0016459">
    <property type="term" value="C:myosin complex"/>
    <property type="evidence" value="ECO:0007669"/>
    <property type="project" value="UniProtKB-KW"/>
</dbReference>
<keyword evidence="7 15" id="KW-1133">Transmembrane helix</keyword>
<gene>
    <name evidence="19" type="ORF">FISHEDRAFT_77147</name>
</gene>
<evidence type="ECO:0000256" key="12">
    <source>
        <dbReference type="ARBA" id="ARBA00048014"/>
    </source>
</evidence>
<dbReference type="InterPro" id="IPR004835">
    <property type="entry name" value="Chitin_synth"/>
</dbReference>
<dbReference type="PANTHER" id="PTHR22914">
    <property type="entry name" value="CHITIN SYNTHASE"/>
    <property type="match status" value="1"/>
</dbReference>
<feature type="region of interest" description="Disordered" evidence="14">
    <location>
        <begin position="1941"/>
        <end position="1963"/>
    </location>
</feature>
<feature type="domain" description="Myosin motor" evidence="17">
    <location>
        <begin position="1"/>
        <end position="490"/>
    </location>
</feature>
<dbReference type="GO" id="GO:0005886">
    <property type="term" value="C:plasma membrane"/>
    <property type="evidence" value="ECO:0007669"/>
    <property type="project" value="UniProtKB-SubCell"/>
</dbReference>
<feature type="region of interest" description="Disordered" evidence="14">
    <location>
        <begin position="595"/>
        <end position="614"/>
    </location>
</feature>